<evidence type="ECO:0000313" key="2">
    <source>
        <dbReference type="EMBL" id="MTE17829.1"/>
    </source>
</evidence>
<dbReference type="EMBL" id="WIXO01000001">
    <property type="protein sequence ID" value="MTE17829.1"/>
    <property type="molecule type" value="Genomic_DNA"/>
</dbReference>
<sequence length="157" mass="17668">MKKLRSGLLALVLSLGLGMTIATPAHAAKLGPRPNWGACGTSTSEQKLVYQFGSFPLKCGNASWGYRHIKNRHYDQFQGLARAGGLNWSDLVHWAIHYNATDPDHVIVEGTDGCRDRMLYLHDRNGRLVWQQRFKMIYSAYDGRVITTYPSSAICKR</sequence>
<proteinExistence type="predicted"/>
<dbReference type="RefSeq" id="WP_155069410.1">
    <property type="nucleotide sequence ID" value="NZ_WIXO01000001.1"/>
</dbReference>
<comment type="caution">
    <text evidence="2">The sequence shown here is derived from an EMBL/GenBank/DDBJ whole genome shotgun (WGS) entry which is preliminary data.</text>
</comment>
<evidence type="ECO:0000313" key="3">
    <source>
        <dbReference type="Proteomes" id="UP000473014"/>
    </source>
</evidence>
<evidence type="ECO:0000256" key="1">
    <source>
        <dbReference type="SAM" id="SignalP"/>
    </source>
</evidence>
<protein>
    <recommendedName>
        <fullName evidence="4">Secreted protein</fullName>
    </recommendedName>
</protein>
<dbReference type="AlphaFoldDB" id="A0A6G2B6Y2"/>
<evidence type="ECO:0008006" key="4">
    <source>
        <dbReference type="Google" id="ProtNLM"/>
    </source>
</evidence>
<name>A0A6G2B6Y2_9ACTN</name>
<feature type="chain" id="PRO_5026321871" description="Secreted protein" evidence="1">
    <location>
        <begin position="28"/>
        <end position="157"/>
    </location>
</feature>
<feature type="signal peptide" evidence="1">
    <location>
        <begin position="1"/>
        <end position="27"/>
    </location>
</feature>
<dbReference type="OrthoDB" id="3540517at2"/>
<organism evidence="2 3">
    <name type="scientific">Streptomyces taklimakanensis</name>
    <dbReference type="NCBI Taxonomy" id="2569853"/>
    <lineage>
        <taxon>Bacteria</taxon>
        <taxon>Bacillati</taxon>
        <taxon>Actinomycetota</taxon>
        <taxon>Actinomycetes</taxon>
        <taxon>Kitasatosporales</taxon>
        <taxon>Streptomycetaceae</taxon>
        <taxon>Streptomyces</taxon>
    </lineage>
</organism>
<keyword evidence="1" id="KW-0732">Signal</keyword>
<gene>
    <name evidence="2" type="ORF">F0L17_01505</name>
</gene>
<accession>A0A6G2B6Y2</accession>
<reference evidence="2 3" key="1">
    <citation type="submission" date="2019-11" db="EMBL/GenBank/DDBJ databases">
        <authorList>
            <person name="Yuan L."/>
        </authorList>
    </citation>
    <scope>NUCLEOTIDE SEQUENCE [LARGE SCALE GENOMIC DNA]</scope>
    <source>
        <strain evidence="2 3">TRM43335</strain>
    </source>
</reference>
<keyword evidence="3" id="KW-1185">Reference proteome</keyword>
<dbReference type="Proteomes" id="UP000473014">
    <property type="component" value="Unassembled WGS sequence"/>
</dbReference>